<dbReference type="Gene3D" id="3.40.50.300">
    <property type="entry name" value="P-loop containing nucleotide triphosphate hydrolases"/>
    <property type="match status" value="1"/>
</dbReference>
<dbReference type="OrthoDB" id="3213869at2"/>
<gene>
    <name evidence="1" type="ORF">CK498_21690</name>
</gene>
<keyword evidence="2" id="KW-1185">Reference proteome</keyword>
<accession>A0A2A2EQ01</accession>
<evidence type="ECO:0000313" key="2">
    <source>
        <dbReference type="Proteomes" id="UP000217771"/>
    </source>
</evidence>
<dbReference type="EMBL" id="NSKB01000009">
    <property type="protein sequence ID" value="PAU74738.1"/>
    <property type="molecule type" value="Genomic_DNA"/>
</dbReference>
<dbReference type="Proteomes" id="UP000217771">
    <property type="component" value="Unassembled WGS sequence"/>
</dbReference>
<comment type="caution">
    <text evidence="1">The sequence shown here is derived from an EMBL/GenBank/DDBJ whole genome shotgun (WGS) entry which is preliminary data.</text>
</comment>
<reference evidence="1 2" key="1">
    <citation type="submission" date="2017-08" db="EMBL/GenBank/DDBJ databases">
        <title>Halomonas alkalisoli sp. nov., isolated from saline alkaline soil.</title>
        <authorList>
            <person name="Wang D."/>
            <person name="Zhang G."/>
        </authorList>
    </citation>
    <scope>NUCLEOTIDE SEQUENCE [LARGE SCALE GENOMIC DNA]</scope>
    <source>
        <strain evidence="1 2">WRN001</strain>
    </source>
</reference>
<dbReference type="AlphaFoldDB" id="A0A2A2EQ01"/>
<evidence type="ECO:0008006" key="3">
    <source>
        <dbReference type="Google" id="ProtNLM"/>
    </source>
</evidence>
<proteinExistence type="predicted"/>
<name>A0A2A2EQ01_9GAMM</name>
<evidence type="ECO:0000313" key="1">
    <source>
        <dbReference type="EMBL" id="PAU74738.1"/>
    </source>
</evidence>
<dbReference type="InterPro" id="IPR027417">
    <property type="entry name" value="P-loop_NTPase"/>
</dbReference>
<sequence>MRSRYHYHTYGFDIASQIPLPELTQIPPCASPDIEIVAGEVKDVLEGSRAVNQWLQLGERQCQVWVDGIARYRIEEGRRIVVDRRVSGSGDEPAAPSDIRVYLLGTAFGVLAHQRGWLPLHVSAIKAPSGVWAFTGESGAGKSTLSAWLYHYHGCELVTDDVAVIKPADAEPLLYPGPRKVKLWKQTLAALQWDTQGAQRDLTRVDKFHLTLEGSQAPQPEPLRALVVLERGAEGEPAQLTEVQGPEALFLLLEALYRVELGRSYNPPEAMMRDCQALAERIRIYRYRRPWDLQEVSRSLEPLLHQMDLTIARDDL</sequence>
<dbReference type="SUPFAM" id="SSF53795">
    <property type="entry name" value="PEP carboxykinase-like"/>
    <property type="match status" value="1"/>
</dbReference>
<organism evidence="1 2">
    <name type="scientific">Halomonas salipaludis</name>
    <dbReference type="NCBI Taxonomy" id="2032625"/>
    <lineage>
        <taxon>Bacteria</taxon>
        <taxon>Pseudomonadati</taxon>
        <taxon>Pseudomonadota</taxon>
        <taxon>Gammaproteobacteria</taxon>
        <taxon>Oceanospirillales</taxon>
        <taxon>Halomonadaceae</taxon>
        <taxon>Halomonas</taxon>
    </lineage>
</organism>
<dbReference type="RefSeq" id="WP_095622947.1">
    <property type="nucleotide sequence ID" value="NZ_NSKB01000009.1"/>
</dbReference>
<protein>
    <recommendedName>
        <fullName evidence="3">Hpr(Ser) kinase/phosphatase</fullName>
    </recommendedName>
</protein>